<dbReference type="PANTHER" id="PTHR36445">
    <property type="entry name" value="GTP CYCLOHYDROLASE MPTA"/>
    <property type="match status" value="1"/>
</dbReference>
<gene>
    <name evidence="2" type="primary">folE2</name>
    <name evidence="3" type="ORF">DGI_1805</name>
    <name evidence="4" type="ORF">DGI_1879</name>
</gene>
<dbReference type="Gene3D" id="3.10.270.10">
    <property type="entry name" value="Urate Oxidase"/>
    <property type="match status" value="1"/>
</dbReference>
<keyword evidence="5" id="KW-1185">Reference proteome</keyword>
<name>T2GBW1_MEGG1</name>
<evidence type="ECO:0000313" key="5">
    <source>
        <dbReference type="Proteomes" id="UP000016587"/>
    </source>
</evidence>
<reference evidence="5" key="2">
    <citation type="submission" date="2013-07" db="EMBL/GenBank/DDBJ databases">
        <authorList>
            <person name="Morais-Silva F.O."/>
            <person name="Rezende A.M."/>
            <person name="Pimentel C."/>
            <person name="Resende D.M."/>
            <person name="Santos C.I."/>
            <person name="Clemente C."/>
            <person name="de Oliveira L.M."/>
            <person name="da Silva S.M."/>
            <person name="Costa D.A."/>
            <person name="Varela-Raposo A."/>
            <person name="Horacio E.C.A."/>
            <person name="Matos M."/>
            <person name="Flores O."/>
            <person name="Ruiz J.C."/>
            <person name="Rodrigues-Pousada C."/>
        </authorList>
    </citation>
    <scope>NUCLEOTIDE SEQUENCE [LARGE SCALE GENOMIC DNA]</scope>
    <source>
        <strain evidence="5">ATCC 19364 / DSM 1382 / NCIMB 9332 / VKM B-1759</strain>
    </source>
</reference>
<dbReference type="PANTHER" id="PTHR36445:SF1">
    <property type="entry name" value="GTP CYCLOHYDROLASE MPTA"/>
    <property type="match status" value="1"/>
</dbReference>
<evidence type="ECO:0000313" key="4">
    <source>
        <dbReference type="EMBL" id="AGW13668.1"/>
    </source>
</evidence>
<sequence length="267" mass="29400">MLEDTQNQAAPWPIFIDAVGVCGLRLPVLVADNARAPQLVTATLSLSASLAHDAKGSHMSRFVEVLEEARTQVFSPQRLAALLDELRRRLQARQAALDMAFPFFLERRAPHTGAAALMDYACSYHVRSGDADPQFTLAVEAPVAALCPCSKAISDYGAHNQRGRIRMEITPRRAAEGGWDVPGIEECIAVAEGAASSPVYPLLKRPDERVVTMRMYENPVFVEDMARHTAAALMADERVQAFRVHAETLESIHNHNAFARIAWTRDA</sequence>
<dbReference type="EMBL" id="CP006585">
    <property type="protein sequence ID" value="AGW13601.1"/>
    <property type="molecule type" value="Genomic_DNA"/>
</dbReference>
<feature type="site" description="May be catalytically important" evidence="2">
    <location>
        <position position="147"/>
    </location>
</feature>
<dbReference type="EMBL" id="CP006585">
    <property type="protein sequence ID" value="AGW13668.1"/>
    <property type="molecule type" value="Genomic_DNA"/>
</dbReference>
<protein>
    <recommendedName>
        <fullName evidence="2">GTP cyclohydrolase FolE2</fullName>
        <ecNumber evidence="2">3.5.4.16</ecNumber>
    </recommendedName>
</protein>
<keyword evidence="1 2" id="KW-0378">Hydrolase</keyword>
<dbReference type="Pfam" id="PF02649">
    <property type="entry name" value="GCHY-1"/>
    <property type="match status" value="1"/>
</dbReference>
<comment type="pathway">
    <text evidence="2">Cofactor biosynthesis; 7,8-dihydroneopterin triphosphate biosynthesis; 7,8-dihydroneopterin triphosphate from GTP: step 1/1.</text>
</comment>
<dbReference type="eggNOG" id="COG1469">
    <property type="taxonomic scope" value="Bacteria"/>
</dbReference>
<dbReference type="EC" id="3.5.4.16" evidence="2"/>
<dbReference type="HAMAP" id="MF_01527_B">
    <property type="entry name" value="GTP_cyclohydrol_B"/>
    <property type="match status" value="1"/>
</dbReference>
<accession>T2GBW1</accession>
<dbReference type="KEGG" id="dgg:DGI_1879"/>
<dbReference type="InterPro" id="IPR022838">
    <property type="entry name" value="GTP_cyclohydrolase_FolE2"/>
</dbReference>
<dbReference type="InterPro" id="IPR003801">
    <property type="entry name" value="GTP_cyclohydrolase_FolE2/MptA"/>
</dbReference>
<comment type="catalytic activity">
    <reaction evidence="2">
        <text>GTP + H2O = 7,8-dihydroneopterin 3'-triphosphate + formate + H(+)</text>
        <dbReference type="Rhea" id="RHEA:17473"/>
        <dbReference type="ChEBI" id="CHEBI:15377"/>
        <dbReference type="ChEBI" id="CHEBI:15378"/>
        <dbReference type="ChEBI" id="CHEBI:15740"/>
        <dbReference type="ChEBI" id="CHEBI:37565"/>
        <dbReference type="ChEBI" id="CHEBI:58462"/>
        <dbReference type="EC" id="3.5.4.16"/>
    </reaction>
</comment>
<dbReference type="GO" id="GO:0003934">
    <property type="term" value="F:GTP cyclohydrolase I activity"/>
    <property type="evidence" value="ECO:0007669"/>
    <property type="project" value="UniProtKB-UniRule"/>
</dbReference>
<dbReference type="KEGG" id="dgg:DGI_1805"/>
<dbReference type="UniPathway" id="UPA00848">
    <property type="reaction ID" value="UER00151"/>
</dbReference>
<organism evidence="3 5">
    <name type="scientific">Megalodesulfovibrio gigas (strain ATCC 19364 / DSM 1382 / NCIMB 9332 / VKM B-1759)</name>
    <name type="common">Desulfovibrio gigas</name>
    <dbReference type="NCBI Taxonomy" id="1121448"/>
    <lineage>
        <taxon>Bacteria</taxon>
        <taxon>Pseudomonadati</taxon>
        <taxon>Thermodesulfobacteriota</taxon>
        <taxon>Desulfovibrionia</taxon>
        <taxon>Desulfovibrionales</taxon>
        <taxon>Desulfovibrionaceae</taxon>
        <taxon>Megalodesulfovibrio</taxon>
    </lineage>
</organism>
<dbReference type="STRING" id="1121448.DGI_1805"/>
<dbReference type="HOGENOM" id="CLU_062816_1_1_7"/>
<proteinExistence type="inferred from homology"/>
<dbReference type="Proteomes" id="UP000016587">
    <property type="component" value="Chromosome"/>
</dbReference>
<dbReference type="PATRIC" id="fig|1121448.10.peg.1774"/>
<evidence type="ECO:0000313" key="3">
    <source>
        <dbReference type="EMBL" id="AGW13601.1"/>
    </source>
</evidence>
<evidence type="ECO:0000256" key="1">
    <source>
        <dbReference type="ARBA" id="ARBA00022801"/>
    </source>
</evidence>
<dbReference type="GO" id="GO:0046654">
    <property type="term" value="P:tetrahydrofolate biosynthetic process"/>
    <property type="evidence" value="ECO:0007669"/>
    <property type="project" value="UniProtKB-UniRule"/>
</dbReference>
<reference evidence="3 5" key="1">
    <citation type="journal article" date="2013" name="J. Bacteriol.">
        <title>Roles of HynAB and Ech, the only two hydrogenases found in the model sulfate reducer Desulfovibrio gigas.</title>
        <authorList>
            <person name="Morais-Silva F.O."/>
            <person name="Santos C.I."/>
            <person name="Rodrigues R."/>
            <person name="Pereira I.A."/>
            <person name="Rodrigues-Pousada C."/>
        </authorList>
    </citation>
    <scope>NUCLEOTIDE SEQUENCE [LARGE SCALE GENOMIC DNA]</scope>
    <source>
        <strain evidence="3">ATCC 19364</strain>
        <strain evidence="5">ATCC 19364 / DSM 1382 / NCIMB 9332 / VKM B-1759</strain>
    </source>
</reference>
<evidence type="ECO:0000256" key="2">
    <source>
        <dbReference type="HAMAP-Rule" id="MF_01527"/>
    </source>
</evidence>
<comment type="function">
    <text evidence="2">Converts GTP to 7,8-dihydroneopterin triphosphate.</text>
</comment>
<comment type="similarity">
    <text evidence="2">Belongs to the GTP cyclohydrolase IV family.</text>
</comment>
<dbReference type="AlphaFoldDB" id="T2GBW1"/>
<dbReference type="NCBIfam" id="NF010200">
    <property type="entry name" value="PRK13674.1-1"/>
    <property type="match status" value="1"/>
</dbReference>